<dbReference type="PANTHER" id="PTHR30636:SF3">
    <property type="entry name" value="UPF0701 PROTEIN YICC"/>
    <property type="match status" value="1"/>
</dbReference>
<dbReference type="GO" id="GO:0004521">
    <property type="term" value="F:RNA endonuclease activity"/>
    <property type="evidence" value="ECO:0007669"/>
    <property type="project" value="InterPro"/>
</dbReference>
<keyword evidence="10" id="KW-1185">Reference proteome</keyword>
<dbReference type="InterPro" id="IPR013527">
    <property type="entry name" value="YicC-like_N"/>
</dbReference>
<dbReference type="Pfam" id="PF03755">
    <property type="entry name" value="YicC-like_N"/>
    <property type="match status" value="1"/>
</dbReference>
<evidence type="ECO:0000256" key="3">
    <source>
        <dbReference type="ARBA" id="ARBA00022759"/>
    </source>
</evidence>
<comment type="similarity">
    <text evidence="5">Belongs to the YicC/YloC family.</text>
</comment>
<keyword evidence="2" id="KW-0540">Nuclease</keyword>
<gene>
    <name evidence="9" type="ORF">SAMN02745164_00335</name>
</gene>
<comment type="cofactor">
    <cofactor evidence="1">
        <name>a divalent metal cation</name>
        <dbReference type="ChEBI" id="CHEBI:60240"/>
    </cofactor>
</comment>
<organism evidence="9 10">
    <name type="scientific">Marinitoga hydrogenitolerans (strain DSM 16785 / JCM 12826 / AT1271)</name>
    <dbReference type="NCBI Taxonomy" id="1122195"/>
    <lineage>
        <taxon>Bacteria</taxon>
        <taxon>Thermotogati</taxon>
        <taxon>Thermotogota</taxon>
        <taxon>Thermotogae</taxon>
        <taxon>Petrotogales</taxon>
        <taxon>Petrotogaceae</taxon>
        <taxon>Marinitoga</taxon>
    </lineage>
</organism>
<protein>
    <submittedName>
        <fullName evidence="9">TIGR00255 family protein</fullName>
    </submittedName>
</protein>
<proteinExistence type="inferred from homology"/>
<name>A0A1M4T1D5_MARH1</name>
<feature type="coiled-coil region" evidence="6">
    <location>
        <begin position="157"/>
        <end position="203"/>
    </location>
</feature>
<feature type="domain" description="Endoribonuclease YicC-like N-terminal" evidence="7">
    <location>
        <begin position="1"/>
        <end position="154"/>
    </location>
</feature>
<reference evidence="9" key="1">
    <citation type="submission" date="2016-11" db="EMBL/GenBank/DDBJ databases">
        <authorList>
            <person name="Varghese N."/>
            <person name="Submissions S."/>
        </authorList>
    </citation>
    <scope>NUCLEOTIDE SEQUENCE [LARGE SCALE GENOMIC DNA]</scope>
    <source>
        <strain evidence="9">DSM 16785</strain>
    </source>
</reference>
<dbReference type="EMBL" id="FQUI01000003">
    <property type="protein sequence ID" value="SHE38281.1"/>
    <property type="molecule type" value="Genomic_DNA"/>
</dbReference>
<sequence>MRSMTGYGRIEENIGNYSYTVEIKSLNGKHLNIKVNLPWIYSSLEIKINDVLKKYFKRGSLNVYIDIRLLQPKDIIKIDKALAKSYFDALNELASYLHLNDLPNLELLVKFKEIMRYSIDEKDLELIWNGLEEALVKCIENTLEVQQSEGKKIKEVLKEYINKIEEITLEIEKYSSKMKEYYKEKLRESLKDMNLEVEYNKERLEYEIALIAERGDITEEIDRLKMHVKKFREVIDSNLEVLGQNLDFLTQEMHREFNTIASKSKLKEITALSIDGRLNVNKIKEQVQNIH</sequence>
<dbReference type="InterPro" id="IPR013551">
    <property type="entry name" value="YicC-like_C"/>
</dbReference>
<evidence type="ECO:0000313" key="10">
    <source>
        <dbReference type="Proteomes" id="UP000184334"/>
    </source>
</evidence>
<dbReference type="InterPro" id="IPR005229">
    <property type="entry name" value="YicC/YloC-like"/>
</dbReference>
<dbReference type="NCBIfam" id="TIGR00255">
    <property type="entry name" value="YicC/YloC family endoribonuclease"/>
    <property type="match status" value="1"/>
</dbReference>
<keyword evidence="6" id="KW-0175">Coiled coil</keyword>
<dbReference type="AlphaFoldDB" id="A0A1M4T1D5"/>
<evidence type="ECO:0000256" key="2">
    <source>
        <dbReference type="ARBA" id="ARBA00022722"/>
    </source>
</evidence>
<dbReference type="STRING" id="1122195.SAMN02745164_00335"/>
<evidence type="ECO:0000259" key="8">
    <source>
        <dbReference type="Pfam" id="PF08340"/>
    </source>
</evidence>
<evidence type="ECO:0000256" key="5">
    <source>
        <dbReference type="ARBA" id="ARBA00035648"/>
    </source>
</evidence>
<feature type="domain" description="Endoribonuclease YicC-like C-terminal" evidence="8">
    <location>
        <begin position="171"/>
        <end position="290"/>
    </location>
</feature>
<evidence type="ECO:0000256" key="4">
    <source>
        <dbReference type="ARBA" id="ARBA00022801"/>
    </source>
</evidence>
<evidence type="ECO:0000256" key="1">
    <source>
        <dbReference type="ARBA" id="ARBA00001968"/>
    </source>
</evidence>
<dbReference type="Pfam" id="PF08340">
    <property type="entry name" value="YicC-like_C"/>
    <property type="match status" value="1"/>
</dbReference>
<keyword evidence="3" id="KW-0255">Endonuclease</keyword>
<dbReference type="Proteomes" id="UP000184334">
    <property type="component" value="Unassembled WGS sequence"/>
</dbReference>
<evidence type="ECO:0000256" key="6">
    <source>
        <dbReference type="SAM" id="Coils"/>
    </source>
</evidence>
<comment type="caution">
    <text evidence="9">The sequence shown here is derived from an EMBL/GenBank/DDBJ whole genome shotgun (WGS) entry which is preliminary data.</text>
</comment>
<accession>A0A1M4T1D5</accession>
<dbReference type="RefSeq" id="WP_084670651.1">
    <property type="nucleotide sequence ID" value="NZ_FQUI01000003.1"/>
</dbReference>
<dbReference type="GO" id="GO:0016787">
    <property type="term" value="F:hydrolase activity"/>
    <property type="evidence" value="ECO:0007669"/>
    <property type="project" value="UniProtKB-KW"/>
</dbReference>
<evidence type="ECO:0000313" key="9">
    <source>
        <dbReference type="EMBL" id="SHE38281.1"/>
    </source>
</evidence>
<dbReference type="OrthoDB" id="9771229at2"/>
<keyword evidence="4" id="KW-0378">Hydrolase</keyword>
<evidence type="ECO:0000259" key="7">
    <source>
        <dbReference type="Pfam" id="PF03755"/>
    </source>
</evidence>
<dbReference type="PANTHER" id="PTHR30636">
    <property type="entry name" value="UPF0701 PROTEIN YICC"/>
    <property type="match status" value="1"/>
</dbReference>